<dbReference type="STRING" id="207949.RED65_08824"/>
<evidence type="ECO:0000313" key="2">
    <source>
        <dbReference type="Proteomes" id="UP000004263"/>
    </source>
</evidence>
<comment type="caution">
    <text evidence="1">The sequence shown here is derived from an EMBL/GenBank/DDBJ whole genome shotgun (WGS) entry which is preliminary data.</text>
</comment>
<dbReference type="OrthoDB" id="6367287at2"/>
<dbReference type="EMBL" id="AAQH01000001">
    <property type="protein sequence ID" value="EAT13481.1"/>
    <property type="molecule type" value="Genomic_DNA"/>
</dbReference>
<proteinExistence type="predicted"/>
<organism evidence="1 2">
    <name type="scientific">Bermanella marisrubri</name>
    <dbReference type="NCBI Taxonomy" id="207949"/>
    <lineage>
        <taxon>Bacteria</taxon>
        <taxon>Pseudomonadati</taxon>
        <taxon>Pseudomonadota</taxon>
        <taxon>Gammaproteobacteria</taxon>
        <taxon>Oceanospirillales</taxon>
        <taxon>Oceanospirillaceae</taxon>
        <taxon>Bermanella</taxon>
    </lineage>
</organism>
<protein>
    <recommendedName>
        <fullName evidence="3">Exonuclease domain-containing protein</fullName>
    </recommendedName>
</protein>
<reference evidence="1 2" key="1">
    <citation type="submission" date="2006-03" db="EMBL/GenBank/DDBJ databases">
        <authorList>
            <person name="Pinhassi J."/>
            <person name="Pedros-Alio C."/>
            <person name="Ferriera S."/>
            <person name="Johnson J."/>
            <person name="Kravitz S."/>
            <person name="Halpern A."/>
            <person name="Remington K."/>
            <person name="Beeson K."/>
            <person name="Tran B."/>
            <person name="Rogers Y.-H."/>
            <person name="Friedman R."/>
            <person name="Venter J.C."/>
        </authorList>
    </citation>
    <scope>NUCLEOTIDE SEQUENCE [LARGE SCALE GENOMIC DNA]</scope>
    <source>
        <strain evidence="1 2">RED65</strain>
    </source>
</reference>
<dbReference type="Proteomes" id="UP000004263">
    <property type="component" value="Unassembled WGS sequence"/>
</dbReference>
<name>Q1N6W1_9GAMM</name>
<evidence type="ECO:0000313" key="1">
    <source>
        <dbReference type="EMBL" id="EAT13481.1"/>
    </source>
</evidence>
<dbReference type="AlphaFoldDB" id="Q1N6W1"/>
<evidence type="ECO:0008006" key="3">
    <source>
        <dbReference type="Google" id="ProtNLM"/>
    </source>
</evidence>
<keyword evidence="2" id="KW-1185">Reference proteome</keyword>
<accession>Q1N6W1</accession>
<sequence>MEYPRFLVLEANSFEENAYPIAASWSIADGQLKAILIHPEEEWTDWDSSNEDRHGINREQLTMTGETVLDVIRELNEDVDKQPVYVTEPYLYSNWLNTMYDAYGSEVPFDLITATELFGMTETELDEELENLSLNLLLDSKVPEDKVKTMLELYQRLLEAGLLPEASQPKQDED</sequence>
<dbReference type="RefSeq" id="WP_007016902.1">
    <property type="nucleotide sequence ID" value="NZ_CH724113.1"/>
</dbReference>
<gene>
    <name evidence="1" type="ORF">RED65_08824</name>
</gene>
<dbReference type="HOGENOM" id="CLU_117593_1_0_6"/>